<evidence type="ECO:0000256" key="7">
    <source>
        <dbReference type="ARBA" id="ARBA00023122"/>
    </source>
</evidence>
<dbReference type="Pfam" id="PF03741">
    <property type="entry name" value="TerC"/>
    <property type="match status" value="1"/>
</dbReference>
<dbReference type="InterPro" id="IPR005170">
    <property type="entry name" value="Transptr-assoc_dom"/>
</dbReference>
<dbReference type="Gene3D" id="3.30.465.10">
    <property type="match status" value="1"/>
</dbReference>
<dbReference type="Pfam" id="PF00571">
    <property type="entry name" value="CBS"/>
    <property type="match status" value="1"/>
</dbReference>
<keyword evidence="14" id="KW-1185">Reference proteome</keyword>
<keyword evidence="8 11" id="KW-0472">Membrane</keyword>
<feature type="region of interest" description="Disordered" evidence="10">
    <location>
        <begin position="258"/>
        <end position="281"/>
    </location>
</feature>
<dbReference type="CDD" id="cd04590">
    <property type="entry name" value="CBS_pair_CorC_HlyC_assoc"/>
    <property type="match status" value="1"/>
</dbReference>
<feature type="transmembrane region" description="Helical" evidence="11">
    <location>
        <begin position="184"/>
        <end position="207"/>
    </location>
</feature>
<comment type="subcellular location">
    <subcellularLocation>
        <location evidence="1">Cell membrane</location>
        <topology evidence="1">Multi-pass membrane protein</topology>
    </subcellularLocation>
</comment>
<feature type="transmembrane region" description="Helical" evidence="11">
    <location>
        <begin position="120"/>
        <end position="141"/>
    </location>
</feature>
<evidence type="ECO:0000256" key="9">
    <source>
        <dbReference type="PROSITE-ProRule" id="PRU00703"/>
    </source>
</evidence>
<evidence type="ECO:0000313" key="13">
    <source>
        <dbReference type="EMBL" id="MBO1081037.1"/>
    </source>
</evidence>
<evidence type="ECO:0000256" key="1">
    <source>
        <dbReference type="ARBA" id="ARBA00004651"/>
    </source>
</evidence>
<dbReference type="InterPro" id="IPR005496">
    <property type="entry name" value="Integral_membrane_TerC"/>
</dbReference>
<evidence type="ECO:0000256" key="3">
    <source>
        <dbReference type="ARBA" id="ARBA00022475"/>
    </source>
</evidence>
<evidence type="ECO:0000256" key="5">
    <source>
        <dbReference type="ARBA" id="ARBA00022737"/>
    </source>
</evidence>
<evidence type="ECO:0000256" key="10">
    <source>
        <dbReference type="SAM" id="MobiDB-lite"/>
    </source>
</evidence>
<feature type="transmembrane region" description="Helical" evidence="11">
    <location>
        <begin position="75"/>
        <end position="99"/>
    </location>
</feature>
<evidence type="ECO:0000256" key="6">
    <source>
        <dbReference type="ARBA" id="ARBA00022989"/>
    </source>
</evidence>
<reference evidence="13 14" key="1">
    <citation type="submission" date="2020-09" db="EMBL/GenBank/DDBJ databases">
        <title>Roseomonas.</title>
        <authorList>
            <person name="Zhu W."/>
        </authorList>
    </citation>
    <scope>NUCLEOTIDE SEQUENCE [LARGE SCALE GENOMIC DNA]</scope>
    <source>
        <strain evidence="13 14">573</strain>
    </source>
</reference>
<keyword evidence="5" id="KW-0677">Repeat</keyword>
<feature type="transmembrane region" description="Helical" evidence="11">
    <location>
        <begin position="48"/>
        <end position="69"/>
    </location>
</feature>
<dbReference type="InterPro" id="IPR016169">
    <property type="entry name" value="FAD-bd_PCMH_sub2"/>
</dbReference>
<dbReference type="Proteomes" id="UP001518989">
    <property type="component" value="Unassembled WGS sequence"/>
</dbReference>
<dbReference type="InterPro" id="IPR046342">
    <property type="entry name" value="CBS_dom_sf"/>
</dbReference>
<dbReference type="EMBL" id="JACTNG010000012">
    <property type="protein sequence ID" value="MBO1081037.1"/>
    <property type="molecule type" value="Genomic_DNA"/>
</dbReference>
<feature type="transmembrane region" description="Helical" evidence="11">
    <location>
        <begin position="213"/>
        <end position="231"/>
    </location>
</feature>
<dbReference type="SUPFAM" id="SSF56176">
    <property type="entry name" value="FAD-binding/transporter-associated domain-like"/>
    <property type="match status" value="1"/>
</dbReference>
<dbReference type="InterPro" id="IPR044751">
    <property type="entry name" value="Ion_transp-like_CBS"/>
</dbReference>
<feature type="compositionally biased region" description="Pro residues" evidence="10">
    <location>
        <begin position="268"/>
        <end position="278"/>
    </location>
</feature>
<evidence type="ECO:0000313" key="14">
    <source>
        <dbReference type="Proteomes" id="UP001518989"/>
    </source>
</evidence>
<keyword evidence="3" id="KW-1003">Cell membrane</keyword>
<dbReference type="SMART" id="SM01091">
    <property type="entry name" value="CorC_HlyC"/>
    <property type="match status" value="1"/>
</dbReference>
<keyword evidence="4 11" id="KW-0812">Transmembrane</keyword>
<evidence type="ECO:0000259" key="12">
    <source>
        <dbReference type="PROSITE" id="PS51371"/>
    </source>
</evidence>
<accession>A0ABS3KU88</accession>
<sequence>MEWIADPTAWLGLGTLIVLELVLGIDNLIFIAILADKLPPEQRNKARIIGLSLALVMRLGLLAAISWIVGLTAPLFSVAGLTVTGRGLILVLGGLFLLFKATMELHERLEGGHEAKEGPRVWASFWQVVAQIVVLDAVFSLDSVITAVGMVQHLSIMYIAVVLAMIVMIAASRPLMRFVSAHPTVVILCLGFLLMIGFSLIVEGLGFHFPKGYLYAAIGFSIVIEGFNQLARRGHAKRMTTGDLRDRTALAVLRLLGGPQRGDAAPEPGAPEPEPPAFGPQERSMVQGVMALGERPVRSIMTPRNEVVWLDIGGTPEEHQRSMLESGHSRFLVCRGRIEEIVGVALAKDLLRDLIEQGAIDPARSIRPALLVHDRLDVLRLMERLRGSAVQMAVVVDEYGTLDGIATPTDIFEAIAGEFQEGEASQPRLEREADGAWLVDAHLDLHSLDQQLGTRLAEDAGDYSTVAGLMMGRLDRLPALGDAVQVNSEPPLVFEVIAMQGFRPERVRVRPVPPPEPQS</sequence>
<evidence type="ECO:0000256" key="8">
    <source>
        <dbReference type="ARBA" id="ARBA00023136"/>
    </source>
</evidence>
<keyword evidence="7 9" id="KW-0129">CBS domain</keyword>
<comment type="caution">
    <text evidence="13">The sequence shown here is derived from an EMBL/GenBank/DDBJ whole genome shotgun (WGS) entry which is preliminary data.</text>
</comment>
<dbReference type="PANTHER" id="PTHR22777">
    <property type="entry name" value="HEMOLYSIN-RELATED"/>
    <property type="match status" value="1"/>
</dbReference>
<feature type="domain" description="CBS" evidence="12">
    <location>
        <begin position="359"/>
        <end position="421"/>
    </location>
</feature>
<dbReference type="InterPro" id="IPR036318">
    <property type="entry name" value="FAD-bd_PCMH-like_sf"/>
</dbReference>
<dbReference type="Gene3D" id="3.10.580.10">
    <property type="entry name" value="CBS-domain"/>
    <property type="match status" value="1"/>
</dbReference>
<feature type="transmembrane region" description="Helical" evidence="11">
    <location>
        <begin position="12"/>
        <end position="36"/>
    </location>
</feature>
<gene>
    <name evidence="13" type="ORF">IAI61_18525</name>
</gene>
<dbReference type="Pfam" id="PF03471">
    <property type="entry name" value="CorC_HlyC"/>
    <property type="match status" value="1"/>
</dbReference>
<evidence type="ECO:0000256" key="4">
    <source>
        <dbReference type="ARBA" id="ARBA00022692"/>
    </source>
</evidence>
<dbReference type="SUPFAM" id="SSF54631">
    <property type="entry name" value="CBS-domain pair"/>
    <property type="match status" value="1"/>
</dbReference>
<proteinExistence type="inferred from homology"/>
<keyword evidence="6 11" id="KW-1133">Transmembrane helix</keyword>
<dbReference type="RefSeq" id="WP_207419219.1">
    <property type="nucleotide sequence ID" value="NZ_CP061177.1"/>
</dbReference>
<dbReference type="PANTHER" id="PTHR22777:SF15">
    <property type="entry name" value="UPF0053 INNER MEMBRANE PROTEIN YOAE"/>
    <property type="match status" value="1"/>
</dbReference>
<evidence type="ECO:0000256" key="2">
    <source>
        <dbReference type="ARBA" id="ARBA00006446"/>
    </source>
</evidence>
<dbReference type="InterPro" id="IPR000644">
    <property type="entry name" value="CBS_dom"/>
</dbReference>
<comment type="similarity">
    <text evidence="2">Belongs to the UPF0053 family. Hemolysin C subfamily.</text>
</comment>
<evidence type="ECO:0000256" key="11">
    <source>
        <dbReference type="SAM" id="Phobius"/>
    </source>
</evidence>
<name>A0ABS3KU88_9PROT</name>
<feature type="transmembrane region" description="Helical" evidence="11">
    <location>
        <begin position="153"/>
        <end position="172"/>
    </location>
</feature>
<organism evidence="13 14">
    <name type="scientific">Roseomonas haemaphysalidis</name>
    <dbReference type="NCBI Taxonomy" id="2768162"/>
    <lineage>
        <taxon>Bacteria</taxon>
        <taxon>Pseudomonadati</taxon>
        <taxon>Pseudomonadota</taxon>
        <taxon>Alphaproteobacteria</taxon>
        <taxon>Acetobacterales</taxon>
        <taxon>Roseomonadaceae</taxon>
        <taxon>Roseomonas</taxon>
    </lineage>
</organism>
<protein>
    <submittedName>
        <fullName evidence="13">TerC family protein</fullName>
    </submittedName>
</protein>
<dbReference type="PROSITE" id="PS51371">
    <property type="entry name" value="CBS"/>
    <property type="match status" value="1"/>
</dbReference>